<keyword evidence="1" id="KW-0175">Coiled coil</keyword>
<sequence length="119" mass="13905">MSNLDTQWSNFKQRLFAEDNGQNYQNKNKNKVIILSVLIFICGIYYLCQINNMATKGYQINELENQTAELKQENKRLQVEITELRSITRLTEKVEELKMVEVSRIEYIKANGATVALNR</sequence>
<protein>
    <recommendedName>
        <fullName evidence="5">Cell division protein FtsL</fullName>
    </recommendedName>
</protein>
<evidence type="ECO:0008006" key="5">
    <source>
        <dbReference type="Google" id="ProtNLM"/>
    </source>
</evidence>
<gene>
    <name evidence="3" type="ORF">A2Y67_03495</name>
</gene>
<feature type="coiled-coil region" evidence="1">
    <location>
        <begin position="53"/>
        <end position="87"/>
    </location>
</feature>
<keyword evidence="2" id="KW-0472">Membrane</keyword>
<keyword evidence="2" id="KW-0812">Transmembrane</keyword>
<dbReference type="Proteomes" id="UP000176260">
    <property type="component" value="Unassembled WGS sequence"/>
</dbReference>
<keyword evidence="2" id="KW-1133">Transmembrane helix</keyword>
<reference evidence="3 4" key="1">
    <citation type="journal article" date="2016" name="Nat. Commun.">
        <title>Thousands of microbial genomes shed light on interconnected biogeochemical processes in an aquifer system.</title>
        <authorList>
            <person name="Anantharaman K."/>
            <person name="Brown C.T."/>
            <person name="Hug L.A."/>
            <person name="Sharon I."/>
            <person name="Castelle C.J."/>
            <person name="Probst A.J."/>
            <person name="Thomas B.C."/>
            <person name="Singh A."/>
            <person name="Wilkins M.J."/>
            <person name="Karaoz U."/>
            <person name="Brodie E.L."/>
            <person name="Williams K.H."/>
            <person name="Hubbard S.S."/>
            <person name="Banfield J.F."/>
        </authorList>
    </citation>
    <scope>NUCLEOTIDE SEQUENCE [LARGE SCALE GENOMIC DNA]</scope>
</reference>
<dbReference type="AlphaFoldDB" id="A0A1G1XSB8"/>
<dbReference type="EMBL" id="MHIA01000004">
    <property type="protein sequence ID" value="OGY42908.1"/>
    <property type="molecule type" value="Genomic_DNA"/>
</dbReference>
<comment type="caution">
    <text evidence="3">The sequence shown here is derived from an EMBL/GenBank/DDBJ whole genome shotgun (WGS) entry which is preliminary data.</text>
</comment>
<evidence type="ECO:0000313" key="4">
    <source>
        <dbReference type="Proteomes" id="UP000176260"/>
    </source>
</evidence>
<proteinExistence type="predicted"/>
<accession>A0A1G1XSB8</accession>
<evidence type="ECO:0000256" key="2">
    <source>
        <dbReference type="SAM" id="Phobius"/>
    </source>
</evidence>
<evidence type="ECO:0000313" key="3">
    <source>
        <dbReference type="EMBL" id="OGY42908.1"/>
    </source>
</evidence>
<evidence type="ECO:0000256" key="1">
    <source>
        <dbReference type="SAM" id="Coils"/>
    </source>
</evidence>
<name>A0A1G1XSB8_9BACT</name>
<organism evidence="3 4">
    <name type="scientific">Candidatus Buchananbacteria bacterium RBG_13_39_9</name>
    <dbReference type="NCBI Taxonomy" id="1797531"/>
    <lineage>
        <taxon>Bacteria</taxon>
        <taxon>Candidatus Buchananiibacteriota</taxon>
    </lineage>
</organism>
<feature type="transmembrane region" description="Helical" evidence="2">
    <location>
        <begin position="32"/>
        <end position="48"/>
    </location>
</feature>